<dbReference type="InterPro" id="IPR013321">
    <property type="entry name" value="Arc_rbn_hlx_hlx"/>
</dbReference>
<dbReference type="GO" id="GO:0006355">
    <property type="term" value="P:regulation of DNA-templated transcription"/>
    <property type="evidence" value="ECO:0007669"/>
    <property type="project" value="InterPro"/>
</dbReference>
<feature type="compositionally biased region" description="Polar residues" evidence="1">
    <location>
        <begin position="8"/>
        <end position="19"/>
    </location>
</feature>
<name>A0A542ZXZ6_9MICC</name>
<dbReference type="SUPFAM" id="SSF47598">
    <property type="entry name" value="Ribbon-helix-helix"/>
    <property type="match status" value="1"/>
</dbReference>
<proteinExistence type="predicted"/>
<comment type="caution">
    <text evidence="2">The sequence shown here is derived from an EMBL/GenBank/DDBJ whole genome shotgun (WGS) entry which is preliminary data.</text>
</comment>
<reference evidence="2 3" key="1">
    <citation type="submission" date="2019-06" db="EMBL/GenBank/DDBJ databases">
        <title>Sequencing the genomes of 1000 actinobacteria strains.</title>
        <authorList>
            <person name="Klenk H.-P."/>
        </authorList>
    </citation>
    <scope>NUCLEOTIDE SEQUENCE [LARGE SCALE GENOMIC DNA]</scope>
    <source>
        <strain evidence="2 3">DSM 24083</strain>
    </source>
</reference>
<evidence type="ECO:0000313" key="2">
    <source>
        <dbReference type="EMBL" id="TQL65189.1"/>
    </source>
</evidence>
<evidence type="ECO:0000256" key="1">
    <source>
        <dbReference type="SAM" id="MobiDB-lite"/>
    </source>
</evidence>
<gene>
    <name evidence="2" type="ORF">FB556_2706</name>
</gene>
<organism evidence="2 3">
    <name type="scientific">Enteractinococcus coprophilus</name>
    <dbReference type="NCBI Taxonomy" id="1027633"/>
    <lineage>
        <taxon>Bacteria</taxon>
        <taxon>Bacillati</taxon>
        <taxon>Actinomycetota</taxon>
        <taxon>Actinomycetes</taxon>
        <taxon>Micrococcales</taxon>
        <taxon>Micrococcaceae</taxon>
    </lineage>
</organism>
<dbReference type="RefSeq" id="WP_141868545.1">
    <property type="nucleotide sequence ID" value="NZ_BAABAN010000003.1"/>
</dbReference>
<keyword evidence="3" id="KW-1185">Reference proteome</keyword>
<protein>
    <submittedName>
        <fullName evidence="2">Uncharacterized protein</fullName>
    </submittedName>
</protein>
<dbReference type="Proteomes" id="UP000319746">
    <property type="component" value="Unassembled WGS sequence"/>
</dbReference>
<accession>A0A542ZXZ6</accession>
<dbReference type="InterPro" id="IPR010985">
    <property type="entry name" value="Ribbon_hlx_hlx"/>
</dbReference>
<feature type="region of interest" description="Disordered" evidence="1">
    <location>
        <begin position="1"/>
        <end position="40"/>
    </location>
</feature>
<dbReference type="AlphaFoldDB" id="A0A542ZXZ6"/>
<sequence>MSTHHNRLSQQLANVTTKRQAQKPEHRSVAETMRTPENPLNTYLSARTTSEFKDDLKMYALQADMSIQELLHAALEEYMQRHPTN</sequence>
<evidence type="ECO:0000313" key="3">
    <source>
        <dbReference type="Proteomes" id="UP000319746"/>
    </source>
</evidence>
<dbReference type="Gene3D" id="1.10.1220.10">
    <property type="entry name" value="Met repressor-like"/>
    <property type="match status" value="1"/>
</dbReference>
<dbReference type="EMBL" id="VFOU01000006">
    <property type="protein sequence ID" value="TQL65189.1"/>
    <property type="molecule type" value="Genomic_DNA"/>
</dbReference>